<organism evidence="1 2">
    <name type="scientific">Botryotinia fuckeliana (strain T4)</name>
    <name type="common">Noble rot fungus</name>
    <name type="synonym">Botrytis cinerea</name>
    <dbReference type="NCBI Taxonomy" id="999810"/>
    <lineage>
        <taxon>Eukaryota</taxon>
        <taxon>Fungi</taxon>
        <taxon>Dikarya</taxon>
        <taxon>Ascomycota</taxon>
        <taxon>Pezizomycotina</taxon>
        <taxon>Leotiomycetes</taxon>
        <taxon>Helotiales</taxon>
        <taxon>Sclerotiniaceae</taxon>
        <taxon>Botrytis</taxon>
    </lineage>
</organism>
<proteinExistence type="predicted"/>
<dbReference type="HOGENOM" id="CLU_2704535_0_0_1"/>
<evidence type="ECO:0000313" key="2">
    <source>
        <dbReference type="Proteomes" id="UP000008177"/>
    </source>
</evidence>
<accession>G2Y8C7</accession>
<dbReference type="InParanoid" id="G2Y8C7"/>
<dbReference type="AlphaFoldDB" id="G2Y8C7"/>
<gene>
    <name evidence="1" type="ORF">BofuT4_uP032650.1</name>
</gene>
<protein>
    <submittedName>
        <fullName evidence="1">Uncharacterized protein</fullName>
    </submittedName>
</protein>
<reference evidence="2" key="1">
    <citation type="journal article" date="2011" name="PLoS Genet.">
        <title>Genomic analysis of the necrotrophic fungal pathogens Sclerotinia sclerotiorum and Botrytis cinerea.</title>
        <authorList>
            <person name="Amselem J."/>
            <person name="Cuomo C.A."/>
            <person name="van Kan J.A."/>
            <person name="Viaud M."/>
            <person name="Benito E.P."/>
            <person name="Couloux A."/>
            <person name="Coutinho P.M."/>
            <person name="de Vries R.P."/>
            <person name="Dyer P.S."/>
            <person name="Fillinger S."/>
            <person name="Fournier E."/>
            <person name="Gout L."/>
            <person name="Hahn M."/>
            <person name="Kohn L."/>
            <person name="Lapalu N."/>
            <person name="Plummer K.M."/>
            <person name="Pradier J.M."/>
            <person name="Quevillon E."/>
            <person name="Sharon A."/>
            <person name="Simon A."/>
            <person name="ten Have A."/>
            <person name="Tudzynski B."/>
            <person name="Tudzynski P."/>
            <person name="Wincker P."/>
            <person name="Andrew M."/>
            <person name="Anthouard V."/>
            <person name="Beever R.E."/>
            <person name="Beffa R."/>
            <person name="Benoit I."/>
            <person name="Bouzid O."/>
            <person name="Brault B."/>
            <person name="Chen Z."/>
            <person name="Choquer M."/>
            <person name="Collemare J."/>
            <person name="Cotton P."/>
            <person name="Danchin E.G."/>
            <person name="Da Silva C."/>
            <person name="Gautier A."/>
            <person name="Giraud C."/>
            <person name="Giraud T."/>
            <person name="Gonzalez C."/>
            <person name="Grossetete S."/>
            <person name="Guldener U."/>
            <person name="Henrissat B."/>
            <person name="Howlett B.J."/>
            <person name="Kodira C."/>
            <person name="Kretschmer M."/>
            <person name="Lappartient A."/>
            <person name="Leroch M."/>
            <person name="Levis C."/>
            <person name="Mauceli E."/>
            <person name="Neuveglise C."/>
            <person name="Oeser B."/>
            <person name="Pearson M."/>
            <person name="Poulain J."/>
            <person name="Poussereau N."/>
            <person name="Quesneville H."/>
            <person name="Rascle C."/>
            <person name="Schumacher J."/>
            <person name="Segurens B."/>
            <person name="Sexton A."/>
            <person name="Silva E."/>
            <person name="Sirven C."/>
            <person name="Soanes D.M."/>
            <person name="Talbot N.J."/>
            <person name="Templeton M."/>
            <person name="Yandava C."/>
            <person name="Yarden O."/>
            <person name="Zeng Q."/>
            <person name="Rollins J.A."/>
            <person name="Lebrun M.H."/>
            <person name="Dickman M."/>
        </authorList>
    </citation>
    <scope>NUCLEOTIDE SEQUENCE [LARGE SCALE GENOMIC DNA]</scope>
    <source>
        <strain evidence="2">T4</strain>
    </source>
</reference>
<name>G2Y8C7_BOTF4</name>
<dbReference type="EMBL" id="FQ790297">
    <property type="protein sequence ID" value="CCD48855.1"/>
    <property type="molecule type" value="Genomic_DNA"/>
</dbReference>
<dbReference type="Proteomes" id="UP000008177">
    <property type="component" value="Unplaced contigs"/>
</dbReference>
<sequence length="73" mass="7977">MTMHQQQLTISIDIATDTWDGTEKEARLQGPPVWPARAGQIGQCETKGEALGIAVKAGETPSFRLPQWGQPVF</sequence>
<evidence type="ECO:0000313" key="1">
    <source>
        <dbReference type="EMBL" id="CCD48855.1"/>
    </source>
</evidence>